<dbReference type="EMBL" id="JAPQKI010000010">
    <property type="protein sequence ID" value="KAJ5085092.1"/>
    <property type="molecule type" value="Genomic_DNA"/>
</dbReference>
<dbReference type="PANTHER" id="PTHR42109:SF2">
    <property type="entry name" value="INTEGRAL MEMBRANE PROTEIN"/>
    <property type="match status" value="1"/>
</dbReference>
<feature type="transmembrane region" description="Helical" evidence="1">
    <location>
        <begin position="111"/>
        <end position="130"/>
    </location>
</feature>
<keyword evidence="4" id="KW-1185">Reference proteome</keyword>
<comment type="caution">
    <text evidence="3">The sequence shown here is derived from an EMBL/GenBank/DDBJ whole genome shotgun (WGS) entry which is preliminary data.</text>
</comment>
<evidence type="ECO:0000313" key="4">
    <source>
        <dbReference type="Proteomes" id="UP001149074"/>
    </source>
</evidence>
<dbReference type="Proteomes" id="UP001149074">
    <property type="component" value="Unassembled WGS sequence"/>
</dbReference>
<name>A0A9W9ENH0_9EURO</name>
<dbReference type="GeneID" id="81361333"/>
<gene>
    <name evidence="3" type="ORF">N7532_009863</name>
</gene>
<keyword evidence="1" id="KW-0812">Transmembrane</keyword>
<feature type="domain" description="DUF7702" evidence="2">
    <location>
        <begin position="3"/>
        <end position="244"/>
    </location>
</feature>
<feature type="transmembrane region" description="Helical" evidence="1">
    <location>
        <begin position="181"/>
        <end position="201"/>
    </location>
</feature>
<keyword evidence="1" id="KW-0472">Membrane</keyword>
<evidence type="ECO:0000313" key="3">
    <source>
        <dbReference type="EMBL" id="KAJ5085092.1"/>
    </source>
</evidence>
<dbReference type="InterPro" id="IPR056119">
    <property type="entry name" value="DUF7702"/>
</dbReference>
<evidence type="ECO:0000256" key="1">
    <source>
        <dbReference type="SAM" id="Phobius"/>
    </source>
</evidence>
<sequence>MAVTYHNGISILQLIVYLPVFFLSAFLVFRHGLRRSSGFFFLNVFAQARVVGTCCDLATINNPTAMGLYVASAVCSSIGLSPLLLACTGLLSRANLSVRNTTGRQPLPHFAFYFFHCLTITCLALTVAGITADMSPQAMQNPDIKIKVGVILFFVSWMVMCLFLVVLVWQRDSLEKGEHRNIVAVGISAPFLLVRILYSVVMWFSRNPDFSLFNGNVTVQLVMSVLEELVVVVVCLAVGMTLRVRGKTSSREEEVDASDHLLASYVLKPYIGSR</sequence>
<reference evidence="3" key="2">
    <citation type="journal article" date="2023" name="IMA Fungus">
        <title>Comparative genomic study of the Penicillium genus elucidates a diverse pangenome and 15 lateral gene transfer events.</title>
        <authorList>
            <person name="Petersen C."/>
            <person name="Sorensen T."/>
            <person name="Nielsen M.R."/>
            <person name="Sondergaard T.E."/>
            <person name="Sorensen J.L."/>
            <person name="Fitzpatrick D.A."/>
            <person name="Frisvad J.C."/>
            <person name="Nielsen K.L."/>
        </authorList>
    </citation>
    <scope>NUCLEOTIDE SEQUENCE</scope>
    <source>
        <strain evidence="3">IBT 30761</strain>
    </source>
</reference>
<dbReference type="AlphaFoldDB" id="A0A9W9ENH0"/>
<evidence type="ECO:0000259" key="2">
    <source>
        <dbReference type="Pfam" id="PF24800"/>
    </source>
</evidence>
<proteinExistence type="predicted"/>
<protein>
    <recommendedName>
        <fullName evidence="2">DUF7702 domain-containing protein</fullName>
    </recommendedName>
</protein>
<dbReference type="RefSeq" id="XP_056469770.1">
    <property type="nucleotide sequence ID" value="XM_056622354.1"/>
</dbReference>
<feature type="transmembrane region" description="Helical" evidence="1">
    <location>
        <begin position="150"/>
        <end position="169"/>
    </location>
</feature>
<accession>A0A9W9ENH0</accession>
<organism evidence="3 4">
    <name type="scientific">Penicillium argentinense</name>
    <dbReference type="NCBI Taxonomy" id="1131581"/>
    <lineage>
        <taxon>Eukaryota</taxon>
        <taxon>Fungi</taxon>
        <taxon>Dikarya</taxon>
        <taxon>Ascomycota</taxon>
        <taxon>Pezizomycotina</taxon>
        <taxon>Eurotiomycetes</taxon>
        <taxon>Eurotiomycetidae</taxon>
        <taxon>Eurotiales</taxon>
        <taxon>Aspergillaceae</taxon>
        <taxon>Penicillium</taxon>
    </lineage>
</organism>
<feature type="transmembrane region" description="Helical" evidence="1">
    <location>
        <begin position="66"/>
        <end position="91"/>
    </location>
</feature>
<feature type="transmembrane region" description="Helical" evidence="1">
    <location>
        <begin position="221"/>
        <end position="242"/>
    </location>
</feature>
<feature type="transmembrane region" description="Helical" evidence="1">
    <location>
        <begin position="6"/>
        <end position="28"/>
    </location>
</feature>
<dbReference type="Pfam" id="PF24800">
    <property type="entry name" value="DUF7702"/>
    <property type="match status" value="1"/>
</dbReference>
<reference evidence="3" key="1">
    <citation type="submission" date="2022-11" db="EMBL/GenBank/DDBJ databases">
        <authorList>
            <person name="Petersen C."/>
        </authorList>
    </citation>
    <scope>NUCLEOTIDE SEQUENCE</scope>
    <source>
        <strain evidence="3">IBT 30761</strain>
    </source>
</reference>
<dbReference type="PANTHER" id="PTHR42109">
    <property type="entry name" value="UNPLACED GENOMIC SCAFFOLD UM_SCAF_CONTIG_1.265, WHOLE GENOME SHOTGUN SEQUENCE"/>
    <property type="match status" value="1"/>
</dbReference>
<keyword evidence="1" id="KW-1133">Transmembrane helix</keyword>
<dbReference type="OrthoDB" id="2560628at2759"/>